<keyword evidence="5" id="KW-1185">Reference proteome</keyword>
<keyword evidence="1 2" id="KW-0597">Phosphoprotein</keyword>
<evidence type="ECO:0000313" key="5">
    <source>
        <dbReference type="Proteomes" id="UP000560131"/>
    </source>
</evidence>
<sequence>MNNSVLVLLVEDQALILDILEEALKDAKFDVLTADSGAAALAILDRQHSDLAVLVSDIRLGGGPNGWEVARRARELRPSLPVIYMTGDSASDWAAQGVPKSVLLQKPFAPVQVVTAVAMLLNEASLRTD</sequence>
<dbReference type="InterPro" id="IPR050595">
    <property type="entry name" value="Bact_response_regulator"/>
</dbReference>
<dbReference type="PROSITE" id="PS50110">
    <property type="entry name" value="RESPONSE_REGULATORY"/>
    <property type="match status" value="1"/>
</dbReference>
<dbReference type="GO" id="GO:0003677">
    <property type="term" value="F:DNA binding"/>
    <property type="evidence" value="ECO:0007669"/>
    <property type="project" value="UniProtKB-KW"/>
</dbReference>
<evidence type="ECO:0000259" key="3">
    <source>
        <dbReference type="PROSITE" id="PS50110"/>
    </source>
</evidence>
<proteinExistence type="predicted"/>
<accession>A0ABR6N7D4</accession>
<reference evidence="4 5" key="1">
    <citation type="submission" date="2020-08" db="EMBL/GenBank/DDBJ databases">
        <title>Genomic Encyclopedia of Type Strains, Phase IV (KMG-IV): sequencing the most valuable type-strain genomes for metagenomic binning, comparative biology and taxonomic classification.</title>
        <authorList>
            <person name="Goeker M."/>
        </authorList>
    </citation>
    <scope>NUCLEOTIDE SEQUENCE [LARGE SCALE GENOMIC DNA]</scope>
    <source>
        <strain evidence="4 5">DSM 101535</strain>
    </source>
</reference>
<dbReference type="RefSeq" id="WP_184038554.1">
    <property type="nucleotide sequence ID" value="NZ_BAABAR010000005.1"/>
</dbReference>
<organism evidence="4 5">
    <name type="scientific">Sphingomonas endophytica</name>
    <dbReference type="NCBI Taxonomy" id="869719"/>
    <lineage>
        <taxon>Bacteria</taxon>
        <taxon>Pseudomonadati</taxon>
        <taxon>Pseudomonadota</taxon>
        <taxon>Alphaproteobacteria</taxon>
        <taxon>Sphingomonadales</taxon>
        <taxon>Sphingomonadaceae</taxon>
        <taxon>Sphingomonas</taxon>
    </lineage>
</organism>
<gene>
    <name evidence="4" type="ORF">FHS97_002658</name>
</gene>
<comment type="caution">
    <text evidence="4">The sequence shown here is derived from an EMBL/GenBank/DDBJ whole genome shotgun (WGS) entry which is preliminary data.</text>
</comment>
<keyword evidence="4" id="KW-0238">DNA-binding</keyword>
<dbReference type="InterPro" id="IPR001789">
    <property type="entry name" value="Sig_transdc_resp-reg_receiver"/>
</dbReference>
<evidence type="ECO:0000256" key="2">
    <source>
        <dbReference type="PROSITE-ProRule" id="PRU00169"/>
    </source>
</evidence>
<feature type="modified residue" description="4-aspartylphosphate" evidence="2">
    <location>
        <position position="57"/>
    </location>
</feature>
<name>A0ABR6N7D4_9SPHN</name>
<dbReference type="PANTHER" id="PTHR44591">
    <property type="entry name" value="STRESS RESPONSE REGULATOR PROTEIN 1"/>
    <property type="match status" value="1"/>
</dbReference>
<feature type="domain" description="Response regulatory" evidence="3">
    <location>
        <begin position="6"/>
        <end position="121"/>
    </location>
</feature>
<dbReference type="PANTHER" id="PTHR44591:SF21">
    <property type="entry name" value="TWO-COMPONENT RESPONSE REGULATOR"/>
    <property type="match status" value="1"/>
</dbReference>
<protein>
    <submittedName>
        <fullName evidence="4">DNA-binding response OmpR family regulator</fullName>
    </submittedName>
</protein>
<dbReference type="SUPFAM" id="SSF52172">
    <property type="entry name" value="CheY-like"/>
    <property type="match status" value="1"/>
</dbReference>
<evidence type="ECO:0000313" key="4">
    <source>
        <dbReference type="EMBL" id="MBB5726710.1"/>
    </source>
</evidence>
<dbReference type="SMART" id="SM00448">
    <property type="entry name" value="REC"/>
    <property type="match status" value="1"/>
</dbReference>
<dbReference type="Proteomes" id="UP000560131">
    <property type="component" value="Unassembled WGS sequence"/>
</dbReference>
<dbReference type="Gene3D" id="3.40.50.2300">
    <property type="match status" value="1"/>
</dbReference>
<evidence type="ECO:0000256" key="1">
    <source>
        <dbReference type="ARBA" id="ARBA00022553"/>
    </source>
</evidence>
<dbReference type="Pfam" id="PF00072">
    <property type="entry name" value="Response_reg"/>
    <property type="match status" value="1"/>
</dbReference>
<dbReference type="InterPro" id="IPR011006">
    <property type="entry name" value="CheY-like_superfamily"/>
</dbReference>
<dbReference type="EMBL" id="JACIJN010000009">
    <property type="protein sequence ID" value="MBB5726710.1"/>
    <property type="molecule type" value="Genomic_DNA"/>
</dbReference>